<dbReference type="CDD" id="cd10551">
    <property type="entry name" value="PsrB"/>
    <property type="match status" value="1"/>
</dbReference>
<feature type="domain" description="4Fe-4S ferredoxin-type" evidence="5">
    <location>
        <begin position="85"/>
        <end position="114"/>
    </location>
</feature>
<evidence type="ECO:0000256" key="3">
    <source>
        <dbReference type="ARBA" id="ARBA00023004"/>
    </source>
</evidence>
<dbReference type="PROSITE" id="PS00198">
    <property type="entry name" value="4FE4S_FER_1"/>
    <property type="match status" value="1"/>
</dbReference>
<keyword evidence="7" id="KW-1185">Reference proteome</keyword>
<dbReference type="Pfam" id="PF13247">
    <property type="entry name" value="Fer4_11"/>
    <property type="match status" value="1"/>
</dbReference>
<dbReference type="Pfam" id="PF12800">
    <property type="entry name" value="Fer4_4"/>
    <property type="match status" value="1"/>
</dbReference>
<accession>A0ABN6N0F8</accession>
<dbReference type="InterPro" id="IPR050954">
    <property type="entry name" value="ET_IronSulfur_Cluster-Binding"/>
</dbReference>
<dbReference type="InterPro" id="IPR017896">
    <property type="entry name" value="4Fe4S_Fe-S-bd"/>
</dbReference>
<evidence type="ECO:0000256" key="1">
    <source>
        <dbReference type="ARBA" id="ARBA00022485"/>
    </source>
</evidence>
<dbReference type="PANTHER" id="PTHR43177:SF3">
    <property type="entry name" value="PROTEIN NRFC HOMOLOG"/>
    <property type="match status" value="1"/>
</dbReference>
<keyword evidence="1" id="KW-0004">4Fe-4S</keyword>
<organism evidence="6 7">
    <name type="scientific">Anaeromyxobacter oryzae</name>
    <dbReference type="NCBI Taxonomy" id="2918170"/>
    <lineage>
        <taxon>Bacteria</taxon>
        <taxon>Pseudomonadati</taxon>
        <taxon>Myxococcota</taxon>
        <taxon>Myxococcia</taxon>
        <taxon>Myxococcales</taxon>
        <taxon>Cystobacterineae</taxon>
        <taxon>Anaeromyxobacteraceae</taxon>
        <taxon>Anaeromyxobacter</taxon>
    </lineage>
</organism>
<dbReference type="SUPFAM" id="SSF54862">
    <property type="entry name" value="4Fe-4S ferredoxins"/>
    <property type="match status" value="1"/>
</dbReference>
<gene>
    <name evidence="6" type="ORF">AMOR_50360</name>
</gene>
<evidence type="ECO:0000259" key="5">
    <source>
        <dbReference type="PROSITE" id="PS51379"/>
    </source>
</evidence>
<dbReference type="Gene3D" id="3.30.70.20">
    <property type="match status" value="2"/>
</dbReference>
<evidence type="ECO:0000256" key="4">
    <source>
        <dbReference type="ARBA" id="ARBA00023014"/>
    </source>
</evidence>
<feature type="domain" description="4Fe-4S ferredoxin-type" evidence="5">
    <location>
        <begin position="8"/>
        <end position="38"/>
    </location>
</feature>
<dbReference type="InterPro" id="IPR017900">
    <property type="entry name" value="4Fe4S_Fe_S_CS"/>
</dbReference>
<keyword evidence="2" id="KW-0479">Metal-binding</keyword>
<sequence>MSAAKKRYGMAVDTRRCVGCNGCVISCKTENALPEGGFRSWIATETWGTFPDLAMQIRSERCNQCGDAPCVAACPTGASHVAEGGVILVNAAKCTGCKACVASCPYGARYVHPAGHVDKCTFCLHRAARGKDPACVETCPTRALTFGDLADPDSPVSRLLRSRRHEVVRPEAGTSPNVFYLV</sequence>
<dbReference type="RefSeq" id="WP_248355311.1">
    <property type="nucleotide sequence ID" value="NZ_AP025591.1"/>
</dbReference>
<keyword evidence="4" id="KW-0411">Iron-sulfur</keyword>
<dbReference type="EMBL" id="AP025591">
    <property type="protein sequence ID" value="BDG06040.1"/>
    <property type="molecule type" value="Genomic_DNA"/>
</dbReference>
<evidence type="ECO:0000256" key="2">
    <source>
        <dbReference type="ARBA" id="ARBA00022723"/>
    </source>
</evidence>
<reference evidence="7" key="1">
    <citation type="journal article" date="2022" name="Int. J. Syst. Evol. Microbiol.">
        <title>Anaeromyxobacter oryzae sp. nov., Anaeromyxobacter diazotrophicus sp. nov. and Anaeromyxobacter paludicola sp. nov., isolated from paddy soils.</title>
        <authorList>
            <person name="Itoh H."/>
            <person name="Xu Z."/>
            <person name="Mise K."/>
            <person name="Masuda Y."/>
            <person name="Ushijima N."/>
            <person name="Hayakawa C."/>
            <person name="Shiratori Y."/>
            <person name="Senoo K."/>
        </authorList>
    </citation>
    <scope>NUCLEOTIDE SEQUENCE [LARGE SCALE GENOMIC DNA]</scope>
    <source>
        <strain evidence="7">Red232</strain>
    </source>
</reference>
<feature type="domain" description="4Fe-4S ferredoxin-type" evidence="5">
    <location>
        <begin position="53"/>
        <end position="84"/>
    </location>
</feature>
<dbReference type="PANTHER" id="PTHR43177">
    <property type="entry name" value="PROTEIN NRFC"/>
    <property type="match status" value="1"/>
</dbReference>
<keyword evidence="3" id="KW-0408">Iron</keyword>
<name>A0ABN6N0F8_9BACT</name>
<protein>
    <submittedName>
        <fullName evidence="6">4Fe-4S ferredoxin</fullName>
    </submittedName>
</protein>
<dbReference type="PROSITE" id="PS51379">
    <property type="entry name" value="4FE4S_FER_2"/>
    <property type="match status" value="3"/>
</dbReference>
<evidence type="ECO:0000313" key="7">
    <source>
        <dbReference type="Proteomes" id="UP001162891"/>
    </source>
</evidence>
<evidence type="ECO:0000313" key="6">
    <source>
        <dbReference type="EMBL" id="BDG06040.1"/>
    </source>
</evidence>
<proteinExistence type="predicted"/>
<dbReference type="Proteomes" id="UP001162891">
    <property type="component" value="Chromosome"/>
</dbReference>